<sequence length="155" mass="16097">MRPLSLLIRIVIAFACATLLTACQTLGPTGLVPSTVSTDLTPETASIIASDMVGRFAEQTGPGNTTIHIASDSSVLGQALETSLRSWGYAVLTDQKTDNTGAIALAYVVDDFEGSVLVRLSTQSLDLTRMYKVTAGGATPTSPLSIQQHGTAGTP</sequence>
<name>A0A0F5LR63_9HYPH</name>
<keyword evidence="4" id="KW-1185">Reference proteome</keyword>
<keyword evidence="1" id="KW-0732">Signal</keyword>
<dbReference type="EMBL" id="LAJF01000068">
    <property type="protein sequence ID" value="KKB84619.1"/>
    <property type="molecule type" value="Genomic_DNA"/>
</dbReference>
<feature type="chain" id="PRO_5015038297" evidence="1">
    <location>
        <begin position="23"/>
        <end position="155"/>
    </location>
</feature>
<reference evidence="3 5" key="2">
    <citation type="submission" date="2016-11" db="EMBL/GenBank/DDBJ databases">
        <authorList>
            <person name="Jaros S."/>
            <person name="Januszkiewicz K."/>
            <person name="Wedrychowicz H."/>
        </authorList>
    </citation>
    <scope>NUCLEOTIDE SEQUENCE [LARGE SCALE GENOMIC DNA]</scope>
    <source>
        <strain evidence="3 5">DSM 17137</strain>
    </source>
</reference>
<evidence type="ECO:0000313" key="5">
    <source>
        <dbReference type="Proteomes" id="UP000184533"/>
    </source>
</evidence>
<dbReference type="Proteomes" id="UP000033608">
    <property type="component" value="Unassembled WGS sequence"/>
</dbReference>
<dbReference type="STRING" id="1121477.SAMN02745223_03009"/>
<dbReference type="OrthoDB" id="8254779at2"/>
<dbReference type="RefSeq" id="WP_046135081.1">
    <property type="nucleotide sequence ID" value="NZ_FQVC01000009.1"/>
</dbReference>
<organism evidence="2 4">
    <name type="scientific">Devosia limi DSM 17137</name>
    <dbReference type="NCBI Taxonomy" id="1121477"/>
    <lineage>
        <taxon>Bacteria</taxon>
        <taxon>Pseudomonadati</taxon>
        <taxon>Pseudomonadota</taxon>
        <taxon>Alphaproteobacteria</taxon>
        <taxon>Hyphomicrobiales</taxon>
        <taxon>Devosiaceae</taxon>
        <taxon>Devosia</taxon>
    </lineage>
</organism>
<evidence type="ECO:0000313" key="4">
    <source>
        <dbReference type="Proteomes" id="UP000033608"/>
    </source>
</evidence>
<evidence type="ECO:0000313" key="3">
    <source>
        <dbReference type="EMBL" id="SHF56801.1"/>
    </source>
</evidence>
<feature type="signal peptide" evidence="1">
    <location>
        <begin position="1"/>
        <end position="22"/>
    </location>
</feature>
<reference evidence="2 4" key="1">
    <citation type="submission" date="2015-03" db="EMBL/GenBank/DDBJ databases">
        <authorList>
            <person name="Hassan Y.I."/>
            <person name="Lepp D."/>
            <person name="Zhou T."/>
        </authorList>
    </citation>
    <scope>NUCLEOTIDE SEQUENCE [LARGE SCALE GENOMIC DNA]</scope>
    <source>
        <strain evidence="2 4">DSM 17137</strain>
    </source>
</reference>
<dbReference type="PROSITE" id="PS51257">
    <property type="entry name" value="PROKAR_LIPOPROTEIN"/>
    <property type="match status" value="1"/>
</dbReference>
<proteinExistence type="predicted"/>
<dbReference type="Proteomes" id="UP000184533">
    <property type="component" value="Unassembled WGS sequence"/>
</dbReference>
<evidence type="ECO:0000313" key="2">
    <source>
        <dbReference type="EMBL" id="KKB84619.1"/>
    </source>
</evidence>
<dbReference type="EMBL" id="FQVC01000009">
    <property type="protein sequence ID" value="SHF56801.1"/>
    <property type="molecule type" value="Genomic_DNA"/>
</dbReference>
<gene>
    <name evidence="3" type="ORF">SAMN02745223_03009</name>
    <name evidence="2" type="ORF">VW29_09450</name>
</gene>
<dbReference type="NCBIfam" id="NF010409">
    <property type="entry name" value="PRK13835.1"/>
    <property type="match status" value="1"/>
</dbReference>
<evidence type="ECO:0000256" key="1">
    <source>
        <dbReference type="SAM" id="SignalP"/>
    </source>
</evidence>
<dbReference type="PATRIC" id="fig|1121477.3.peg.2992"/>
<protein>
    <submittedName>
        <fullName evidence="2">Conjugal transfer protein TrbH</fullName>
    </submittedName>
</protein>
<accession>A0A0F5LR63</accession>
<dbReference type="AlphaFoldDB" id="A0A0F5LR63"/>